<dbReference type="RefSeq" id="WP_235725785.1">
    <property type="nucleotide sequence ID" value="NZ_JAKGCU010000028.1"/>
</dbReference>
<proteinExistence type="predicted"/>
<comment type="caution">
    <text evidence="2">The sequence shown here is derived from an EMBL/GenBank/DDBJ whole genome shotgun (WGS) entry which is preliminary data.</text>
</comment>
<dbReference type="EMBL" id="JAKGCU010000028">
    <property type="protein sequence ID" value="MCF3940922.1"/>
    <property type="molecule type" value="Genomic_DNA"/>
</dbReference>
<dbReference type="Proteomes" id="UP001108089">
    <property type="component" value="Unassembled WGS sequence"/>
</dbReference>
<evidence type="ECO:0000313" key="2">
    <source>
        <dbReference type="EMBL" id="MCF3940922.1"/>
    </source>
</evidence>
<evidence type="ECO:0000256" key="1">
    <source>
        <dbReference type="SAM" id="MobiDB-lite"/>
    </source>
</evidence>
<gene>
    <name evidence="2" type="ORF">L1892_21345</name>
</gene>
<reference evidence="2" key="1">
    <citation type="submission" date="2022-01" db="EMBL/GenBank/DDBJ databases">
        <title>Gordonia xiamenensis sp. nov., isolated from surface seawater in Xiamen.</title>
        <authorList>
            <person name="He Y.F."/>
        </authorList>
    </citation>
    <scope>NUCLEOTIDE SEQUENCE</scope>
    <source>
        <strain evidence="2">GW1C4-4</strain>
    </source>
</reference>
<feature type="region of interest" description="Disordered" evidence="1">
    <location>
        <begin position="195"/>
        <end position="218"/>
    </location>
</feature>
<accession>A0ABS9DP16</accession>
<organism evidence="2 3">
    <name type="scientific">Gordonia tangerina</name>
    <dbReference type="NCBI Taxonomy" id="2911060"/>
    <lineage>
        <taxon>Bacteria</taxon>
        <taxon>Bacillati</taxon>
        <taxon>Actinomycetota</taxon>
        <taxon>Actinomycetes</taxon>
        <taxon>Mycobacteriales</taxon>
        <taxon>Gordoniaceae</taxon>
        <taxon>Gordonia</taxon>
    </lineage>
</organism>
<keyword evidence="3" id="KW-1185">Reference proteome</keyword>
<evidence type="ECO:0000313" key="3">
    <source>
        <dbReference type="Proteomes" id="UP001108089"/>
    </source>
</evidence>
<name>A0ABS9DP16_9ACTN</name>
<protein>
    <submittedName>
        <fullName evidence="2">Uncharacterized protein</fullName>
    </submittedName>
</protein>
<sequence>MPSHYDSIKGDITAIRNGLDNTIRNIRSNPNYSDTGRRREMAKATVAARREADQLKAQFTTQRAAERTRLERQLFGVNSNDPSAVILMRDSQDRAAKLDSSDDATAMLDRAQQTGDTYLARAVAQRASTQGWTDIVNTYADTTGTRDLFDALADNPDGRNTRVADAMVFQIPAPTELRGMADHDLQHIADTYTEQEQHDSKHRAHMNSGGLGTTFYPS</sequence>